<dbReference type="STRING" id="502025.Hoch_6024"/>
<evidence type="ECO:0000256" key="4">
    <source>
        <dbReference type="SAM" id="MobiDB-lite"/>
    </source>
</evidence>
<keyword evidence="3" id="KW-0378">Hydrolase</keyword>
<dbReference type="GO" id="GO:0006508">
    <property type="term" value="P:proteolysis"/>
    <property type="evidence" value="ECO:0007669"/>
    <property type="project" value="UniProtKB-KW"/>
</dbReference>
<dbReference type="InterPro" id="IPR036034">
    <property type="entry name" value="PDZ_sf"/>
</dbReference>
<dbReference type="InterPro" id="IPR009003">
    <property type="entry name" value="Peptidase_S1_PA"/>
</dbReference>
<dbReference type="Pfam" id="PF13365">
    <property type="entry name" value="Trypsin_2"/>
    <property type="match status" value="1"/>
</dbReference>
<dbReference type="RefSeq" id="WP_012831091.1">
    <property type="nucleotide sequence ID" value="NC_013440.1"/>
</dbReference>
<dbReference type="eggNOG" id="COG0265">
    <property type="taxonomic scope" value="Bacteria"/>
</dbReference>
<evidence type="ECO:0000313" key="7">
    <source>
        <dbReference type="EMBL" id="ACY18499.1"/>
    </source>
</evidence>
<dbReference type="OrthoDB" id="9758917at2"/>
<protein>
    <submittedName>
        <fullName evidence="7">Peptidase S1 and S6 chymotrypsin/Hap</fullName>
    </submittedName>
</protein>
<dbReference type="PROSITE" id="PS51257">
    <property type="entry name" value="PROKAR_LIPOPROTEIN"/>
    <property type="match status" value="1"/>
</dbReference>
<comment type="similarity">
    <text evidence="1">Belongs to the peptidase S1C family.</text>
</comment>
<feature type="signal peptide" evidence="5">
    <location>
        <begin position="1"/>
        <end position="26"/>
    </location>
</feature>
<dbReference type="EMBL" id="CP001804">
    <property type="protein sequence ID" value="ACY18499.1"/>
    <property type="molecule type" value="Genomic_DNA"/>
</dbReference>
<dbReference type="InterPro" id="IPR001940">
    <property type="entry name" value="Peptidase_S1C"/>
</dbReference>
<dbReference type="InterPro" id="IPR001478">
    <property type="entry name" value="PDZ"/>
</dbReference>
<dbReference type="PANTHER" id="PTHR43343:SF3">
    <property type="entry name" value="PROTEASE DO-LIKE 8, CHLOROPLASTIC"/>
    <property type="match status" value="1"/>
</dbReference>
<dbReference type="InterPro" id="IPR051201">
    <property type="entry name" value="Chloro_Bact_Ser_Proteases"/>
</dbReference>
<accession>D0LJZ2</accession>
<evidence type="ECO:0000256" key="1">
    <source>
        <dbReference type="ARBA" id="ARBA00010541"/>
    </source>
</evidence>
<dbReference type="Gene3D" id="2.40.10.10">
    <property type="entry name" value="Trypsin-like serine proteases"/>
    <property type="match status" value="2"/>
</dbReference>
<dbReference type="HOGENOM" id="CLU_020120_2_2_7"/>
<dbReference type="InterPro" id="IPR043504">
    <property type="entry name" value="Peptidase_S1_PA_chymotrypsin"/>
</dbReference>
<gene>
    <name evidence="7" type="ordered locus">Hoch_6024</name>
</gene>
<evidence type="ECO:0000256" key="2">
    <source>
        <dbReference type="ARBA" id="ARBA00022670"/>
    </source>
</evidence>
<feature type="chain" id="PRO_5003010663" evidence="5">
    <location>
        <begin position="27"/>
        <end position="390"/>
    </location>
</feature>
<evidence type="ECO:0000256" key="5">
    <source>
        <dbReference type="SAM" id="SignalP"/>
    </source>
</evidence>
<keyword evidence="5" id="KW-0732">Signal</keyword>
<dbReference type="KEGG" id="hoh:Hoch_6024"/>
<sequence length="390" mass="39842">MRSNGSACAAVHGAALLALVALGGSACRLSTAPEEGLAAPLETAAEAAPATPASAPATAGAAAREPSPVDVSYPALPVDELVSRLADSVVSIHATEPVKRGPGAIYPGPRLREDTALGSGFLIDRSGRILTNDHIVAQASELRVRLPDGSELAARILGRAPALDVALLALDGGGPFQPVPLGASASLRPGEWVVALGNPFGRETVASVGVITSSGGSVNGVPLDDVSGSYRSFLLTDAAIHAGNSGGPLVDTTGSVVGINVAVEPTGGRIGFAVPIDHALRVLGSLEERGRVQRAWLGAYIHPLPADVAAERGVAEGTGAWVSEVHENSPASRAGLRSDDVILRFDGQTVDHRNLPWLVATTPAGQRLAIVVHRDGGELELSFESELRPE</sequence>
<dbReference type="PRINTS" id="PR00834">
    <property type="entry name" value="PROTEASES2C"/>
</dbReference>
<evidence type="ECO:0000256" key="3">
    <source>
        <dbReference type="ARBA" id="ARBA00022801"/>
    </source>
</evidence>
<proteinExistence type="inferred from homology"/>
<evidence type="ECO:0000259" key="6">
    <source>
        <dbReference type="SMART" id="SM00228"/>
    </source>
</evidence>
<dbReference type="Pfam" id="PF13180">
    <property type="entry name" value="PDZ_2"/>
    <property type="match status" value="1"/>
</dbReference>
<keyword evidence="8" id="KW-1185">Reference proteome</keyword>
<dbReference type="Proteomes" id="UP000001880">
    <property type="component" value="Chromosome"/>
</dbReference>
<dbReference type="GO" id="GO:0004252">
    <property type="term" value="F:serine-type endopeptidase activity"/>
    <property type="evidence" value="ECO:0007669"/>
    <property type="project" value="InterPro"/>
</dbReference>
<reference evidence="7 8" key="1">
    <citation type="journal article" date="2010" name="Stand. Genomic Sci.">
        <title>Complete genome sequence of Haliangium ochraceum type strain (SMP-2).</title>
        <authorList>
            <consortium name="US DOE Joint Genome Institute (JGI-PGF)"/>
            <person name="Ivanova N."/>
            <person name="Daum C."/>
            <person name="Lang E."/>
            <person name="Abt B."/>
            <person name="Kopitz M."/>
            <person name="Saunders E."/>
            <person name="Lapidus A."/>
            <person name="Lucas S."/>
            <person name="Glavina Del Rio T."/>
            <person name="Nolan M."/>
            <person name="Tice H."/>
            <person name="Copeland A."/>
            <person name="Cheng J.F."/>
            <person name="Chen F."/>
            <person name="Bruce D."/>
            <person name="Goodwin L."/>
            <person name="Pitluck S."/>
            <person name="Mavromatis K."/>
            <person name="Pati A."/>
            <person name="Mikhailova N."/>
            <person name="Chen A."/>
            <person name="Palaniappan K."/>
            <person name="Land M."/>
            <person name="Hauser L."/>
            <person name="Chang Y.J."/>
            <person name="Jeffries C.D."/>
            <person name="Detter J.C."/>
            <person name="Brettin T."/>
            <person name="Rohde M."/>
            <person name="Goker M."/>
            <person name="Bristow J."/>
            <person name="Markowitz V."/>
            <person name="Eisen J.A."/>
            <person name="Hugenholtz P."/>
            <person name="Kyrpides N.C."/>
            <person name="Klenk H.P."/>
        </authorList>
    </citation>
    <scope>NUCLEOTIDE SEQUENCE [LARGE SCALE GENOMIC DNA]</scope>
    <source>
        <strain evidence="8">DSM 14365 / CIP 107738 / JCM 11303 / AJ 13395 / SMP-2</strain>
    </source>
</reference>
<dbReference type="SMART" id="SM00228">
    <property type="entry name" value="PDZ"/>
    <property type="match status" value="1"/>
</dbReference>
<dbReference type="SUPFAM" id="SSF50156">
    <property type="entry name" value="PDZ domain-like"/>
    <property type="match status" value="1"/>
</dbReference>
<dbReference type="SUPFAM" id="SSF50494">
    <property type="entry name" value="Trypsin-like serine proteases"/>
    <property type="match status" value="1"/>
</dbReference>
<evidence type="ECO:0000313" key="8">
    <source>
        <dbReference type="Proteomes" id="UP000001880"/>
    </source>
</evidence>
<name>D0LJZ2_HALO1</name>
<feature type="region of interest" description="Disordered" evidence="4">
    <location>
        <begin position="44"/>
        <end position="68"/>
    </location>
</feature>
<organism evidence="7 8">
    <name type="scientific">Haliangium ochraceum (strain DSM 14365 / JCM 11303 / SMP-2)</name>
    <dbReference type="NCBI Taxonomy" id="502025"/>
    <lineage>
        <taxon>Bacteria</taxon>
        <taxon>Pseudomonadati</taxon>
        <taxon>Myxococcota</taxon>
        <taxon>Polyangia</taxon>
        <taxon>Haliangiales</taxon>
        <taxon>Kofleriaceae</taxon>
        <taxon>Haliangium</taxon>
    </lineage>
</organism>
<feature type="domain" description="PDZ" evidence="6">
    <location>
        <begin position="295"/>
        <end position="376"/>
    </location>
</feature>
<dbReference type="PANTHER" id="PTHR43343">
    <property type="entry name" value="PEPTIDASE S12"/>
    <property type="match status" value="1"/>
</dbReference>
<keyword evidence="2" id="KW-0645">Protease</keyword>
<dbReference type="AlphaFoldDB" id="D0LJZ2"/>
<dbReference type="Gene3D" id="2.30.42.10">
    <property type="match status" value="1"/>
</dbReference>